<protein>
    <recommendedName>
        <fullName evidence="4">Zinc-ribbon domain-containing protein</fullName>
    </recommendedName>
</protein>
<name>S2YW46_9CORY</name>
<gene>
    <name evidence="2" type="ORF">HMPREF1219_01740</name>
</gene>
<dbReference type="EMBL" id="ATBY01000015">
    <property type="protein sequence ID" value="EPD68556.1"/>
    <property type="molecule type" value="Genomic_DNA"/>
</dbReference>
<evidence type="ECO:0008006" key="4">
    <source>
        <dbReference type="Google" id="ProtNLM"/>
    </source>
</evidence>
<feature type="transmembrane region" description="Helical" evidence="1">
    <location>
        <begin position="77"/>
        <end position="97"/>
    </location>
</feature>
<keyword evidence="1" id="KW-0472">Membrane</keyword>
<proteinExistence type="predicted"/>
<evidence type="ECO:0000313" key="3">
    <source>
        <dbReference type="Proteomes" id="UP000014408"/>
    </source>
</evidence>
<evidence type="ECO:0000313" key="2">
    <source>
        <dbReference type="EMBL" id="EPD68556.1"/>
    </source>
</evidence>
<accession>S2YW46</accession>
<keyword evidence="1" id="KW-1133">Transmembrane helix</keyword>
<comment type="caution">
    <text evidence="2">The sequence shown here is derived from an EMBL/GenBank/DDBJ whole genome shotgun (WGS) entry which is preliminary data.</text>
</comment>
<keyword evidence="3" id="KW-1185">Reference proteome</keyword>
<dbReference type="HOGENOM" id="CLU_114048_0_0_11"/>
<keyword evidence="1" id="KW-0812">Transmembrane</keyword>
<dbReference type="AlphaFoldDB" id="S2YW46"/>
<organism evidence="2 3">
    <name type="scientific">Corynebacterium pyruviciproducens ATCC BAA-1742</name>
    <dbReference type="NCBI Taxonomy" id="1125779"/>
    <lineage>
        <taxon>Bacteria</taxon>
        <taxon>Bacillati</taxon>
        <taxon>Actinomycetota</taxon>
        <taxon>Actinomycetes</taxon>
        <taxon>Mycobacteriales</taxon>
        <taxon>Corynebacteriaceae</taxon>
        <taxon>Corynebacterium</taxon>
    </lineage>
</organism>
<feature type="transmembrane region" description="Helical" evidence="1">
    <location>
        <begin position="117"/>
        <end position="137"/>
    </location>
</feature>
<evidence type="ECO:0000256" key="1">
    <source>
        <dbReference type="SAM" id="Phobius"/>
    </source>
</evidence>
<sequence length="227" mass="25028">MQCSCGRQVRSGDQFCPGCGRPLTGQSYTINNSRNKVAGNQYQAGRDIYLSSDGSSSKPQASYEAVPVWRSPFTQAVLSWIGVITGILGLIPSARIIGNVFNLPQLVSSNALDSSNLLAPLVSLVVLFFICIGAIKLREIAQKQIRVPIPFVQDLAMSGRGHRINVERIAAEMCPICNGRLKYYSKPVESGGKKYPFWNAHVIRNTPGQWIPLMQLYRTNLYSSPHL</sequence>
<dbReference type="Proteomes" id="UP000014408">
    <property type="component" value="Unassembled WGS sequence"/>
</dbReference>
<dbReference type="eggNOG" id="ENOG502ZQEJ">
    <property type="taxonomic scope" value="Bacteria"/>
</dbReference>
<reference evidence="2 3" key="1">
    <citation type="submission" date="2013-05" db="EMBL/GenBank/DDBJ databases">
        <title>The Genome Sequence of Corynebacterium pyruviciproducens 1773O (ATCC BAA-1742).</title>
        <authorList>
            <consortium name="The Broad Institute Genomics Platform"/>
            <person name="Earl A."/>
            <person name="Ward D."/>
            <person name="Feldgarden M."/>
            <person name="Gevers D."/>
            <person name="Tong J."/>
            <person name="Walker B."/>
            <person name="Young S."/>
            <person name="Zeng Q."/>
            <person name="Gargeya S."/>
            <person name="Fitzgerald M."/>
            <person name="Haas B."/>
            <person name="Abouelleil A."/>
            <person name="Allen A.W."/>
            <person name="Alvarado L."/>
            <person name="Arachchi H.M."/>
            <person name="Berlin A.M."/>
            <person name="Chapman S.B."/>
            <person name="Gainer-Dewar J."/>
            <person name="Goldberg J."/>
            <person name="Griggs A."/>
            <person name="Gujja S."/>
            <person name="Hansen M."/>
            <person name="Howarth C."/>
            <person name="Imamovic A."/>
            <person name="Ireland A."/>
            <person name="Larimer J."/>
            <person name="McCowan C."/>
            <person name="Murphy C."/>
            <person name="Pearson M."/>
            <person name="Poon T.W."/>
            <person name="Priest M."/>
            <person name="Roberts A."/>
            <person name="Saif S."/>
            <person name="Shea T."/>
            <person name="Sisk P."/>
            <person name="Sykes S."/>
            <person name="Wortman J."/>
            <person name="Nusbaum C."/>
            <person name="Birren B."/>
        </authorList>
    </citation>
    <scope>NUCLEOTIDE SEQUENCE [LARGE SCALE GENOMIC DNA]</scope>
    <source>
        <strain evidence="2 3">ATCC BAA-1742</strain>
    </source>
</reference>